<dbReference type="Gene3D" id="1.20.1740.10">
    <property type="entry name" value="Amino acid/polyamine transporter I"/>
    <property type="match status" value="1"/>
</dbReference>
<dbReference type="STRING" id="648996.Theam_1664"/>
<dbReference type="GO" id="GO:0022857">
    <property type="term" value="F:transmembrane transporter activity"/>
    <property type="evidence" value="ECO:0007669"/>
    <property type="project" value="InterPro"/>
</dbReference>
<dbReference type="GO" id="GO:0005886">
    <property type="term" value="C:plasma membrane"/>
    <property type="evidence" value="ECO:0007669"/>
    <property type="project" value="UniProtKB-SubCell"/>
</dbReference>
<keyword evidence="4 6" id="KW-1133">Transmembrane helix</keyword>
<dbReference type="OrthoDB" id="9804700at2"/>
<dbReference type="Proteomes" id="UP000006362">
    <property type="component" value="Chromosome"/>
</dbReference>
<evidence type="ECO:0000256" key="6">
    <source>
        <dbReference type="SAM" id="Phobius"/>
    </source>
</evidence>
<evidence type="ECO:0000256" key="4">
    <source>
        <dbReference type="ARBA" id="ARBA00022989"/>
    </source>
</evidence>
<dbReference type="PIRSF" id="PIRSF006060">
    <property type="entry name" value="AA_transporter"/>
    <property type="match status" value="1"/>
</dbReference>
<dbReference type="InterPro" id="IPR002293">
    <property type="entry name" value="AA/rel_permease1"/>
</dbReference>
<evidence type="ECO:0000313" key="7">
    <source>
        <dbReference type="EMBL" id="ADU97620.1"/>
    </source>
</evidence>
<dbReference type="KEGG" id="tam:Theam_1664"/>
<feature type="transmembrane region" description="Helical" evidence="6">
    <location>
        <begin position="376"/>
        <end position="396"/>
    </location>
</feature>
<dbReference type="EMBL" id="CP002444">
    <property type="protein sequence ID" value="ADU97620.1"/>
    <property type="molecule type" value="Genomic_DNA"/>
</dbReference>
<dbReference type="PANTHER" id="PTHR42770">
    <property type="entry name" value="AMINO ACID TRANSPORTER-RELATED"/>
    <property type="match status" value="1"/>
</dbReference>
<dbReference type="PANTHER" id="PTHR42770:SF11">
    <property type="entry name" value="INNER MEMBRANE TRANSPORT PROTEIN YBAT"/>
    <property type="match status" value="1"/>
</dbReference>
<keyword evidence="2" id="KW-1003">Cell membrane</keyword>
<keyword evidence="3 6" id="KW-0812">Transmembrane</keyword>
<dbReference type="AlphaFoldDB" id="E8T5G6"/>
<feature type="transmembrane region" description="Helical" evidence="6">
    <location>
        <begin position="402"/>
        <end position="422"/>
    </location>
</feature>
<feature type="transmembrane region" description="Helical" evidence="6">
    <location>
        <begin position="266"/>
        <end position="293"/>
    </location>
</feature>
<dbReference type="HOGENOM" id="CLU_007946_15_2_0"/>
<feature type="transmembrane region" description="Helical" evidence="6">
    <location>
        <begin position="347"/>
        <end position="364"/>
    </location>
</feature>
<feature type="transmembrane region" description="Helical" evidence="6">
    <location>
        <begin position="121"/>
        <end position="140"/>
    </location>
</feature>
<evidence type="ECO:0000256" key="3">
    <source>
        <dbReference type="ARBA" id="ARBA00022692"/>
    </source>
</evidence>
<feature type="transmembrane region" description="Helical" evidence="6">
    <location>
        <begin position="152"/>
        <end position="172"/>
    </location>
</feature>
<feature type="transmembrane region" description="Helical" evidence="6">
    <location>
        <begin position="93"/>
        <end position="115"/>
    </location>
</feature>
<evidence type="ECO:0000256" key="1">
    <source>
        <dbReference type="ARBA" id="ARBA00004651"/>
    </source>
</evidence>
<feature type="transmembrane region" description="Helical" evidence="6">
    <location>
        <begin position="35"/>
        <end position="59"/>
    </location>
</feature>
<protein>
    <submittedName>
        <fullName evidence="7">Amino acid permease-associated region protein</fullName>
    </submittedName>
</protein>
<organism evidence="7 8">
    <name type="scientific">Thermovibrio ammonificans (strain DSM 15698 / JCM 12110 / HB-1)</name>
    <dbReference type="NCBI Taxonomy" id="648996"/>
    <lineage>
        <taxon>Bacteria</taxon>
        <taxon>Pseudomonadati</taxon>
        <taxon>Aquificota</taxon>
        <taxon>Aquificia</taxon>
        <taxon>Desulfurobacteriales</taxon>
        <taxon>Desulfurobacteriaceae</taxon>
        <taxon>Thermovibrio</taxon>
    </lineage>
</organism>
<dbReference type="eggNOG" id="COG0531">
    <property type="taxonomic scope" value="Bacteria"/>
</dbReference>
<keyword evidence="5 6" id="KW-0472">Membrane</keyword>
<dbReference type="Pfam" id="PF13520">
    <property type="entry name" value="AA_permease_2"/>
    <property type="match status" value="1"/>
</dbReference>
<evidence type="ECO:0000256" key="5">
    <source>
        <dbReference type="ARBA" id="ARBA00023136"/>
    </source>
</evidence>
<feature type="transmembrane region" description="Helical" evidence="6">
    <location>
        <begin position="323"/>
        <end position="341"/>
    </location>
</feature>
<feature type="transmembrane region" description="Helical" evidence="6">
    <location>
        <begin position="192"/>
        <end position="211"/>
    </location>
</feature>
<accession>E8T5G6</accession>
<keyword evidence="8" id="KW-1185">Reference proteome</keyword>
<evidence type="ECO:0000256" key="2">
    <source>
        <dbReference type="ARBA" id="ARBA00022475"/>
    </source>
</evidence>
<gene>
    <name evidence="7" type="ordered locus">Theam_1664</name>
</gene>
<reference evidence="7" key="1">
    <citation type="submission" date="2011-01" db="EMBL/GenBank/DDBJ databases">
        <title>Complete sequence of chromosome of Thermovibrio ammonificans HB-1.</title>
        <authorList>
            <consortium name="US DOE Joint Genome Institute"/>
            <person name="Lucas S."/>
            <person name="Copeland A."/>
            <person name="Lapidus A."/>
            <person name="Cheng J.-F."/>
            <person name="Goodwin L."/>
            <person name="Pitluck S."/>
            <person name="Davenport K."/>
            <person name="Detter J.C."/>
            <person name="Han C."/>
            <person name="Tapia R."/>
            <person name="Land M."/>
            <person name="Hauser L."/>
            <person name="Kyrpides N."/>
            <person name="Ivanova N."/>
            <person name="Ovchinnikova G."/>
            <person name="Vetriani C."/>
            <person name="Woyke T."/>
        </authorList>
    </citation>
    <scope>NUCLEOTIDE SEQUENCE [LARGE SCALE GENOMIC DNA]</scope>
    <source>
        <strain evidence="7">HB-1</strain>
    </source>
</reference>
<comment type="subcellular location">
    <subcellularLocation>
        <location evidence="1">Cell membrane</location>
        <topology evidence="1">Multi-pass membrane protein</topology>
    </subcellularLocation>
</comment>
<sequence length="441" mass="47944">MEKKKKMTFLQAVAMAVGTMIGASIFSIFGDGVKIAGNALPIAFFISGIYALMVGYSYAKFGSKLVSNAGPIAFIQRGFGDSPVVGSLSILMWFSYVISIALFAISFAGYFLPLVHLDYPVFHRVVEVLVIALFGALSYFGGTQAVGKLEFWIVLTKLLILLIFIVAGLSVIHPEYLKVHLNSHTLKGILNASVVFFLSYMGFGLITNISENVENPQKTVPRAIYTSILVVMAVYVLVSVAALGALPASEIVKYRENALAVAAEPALGHLGFFLLSIGALISISSALNATIYTGANASYALMRDGYIPAPQKLVERSWMGEHLGLYLTCSLGLFFTLFFNITSVASMISIITTALYIGVITSHLRLADVIGGNKGLVFFNLIVITFVAIQIALFQYQHSKLTFITTIVLFLAAYGLEVLYYGKRRTATPFIRRVDKQATVH</sequence>
<evidence type="ECO:0000313" key="8">
    <source>
        <dbReference type="Proteomes" id="UP000006362"/>
    </source>
</evidence>
<feature type="transmembrane region" description="Helical" evidence="6">
    <location>
        <begin position="7"/>
        <end position="29"/>
    </location>
</feature>
<name>E8T5G6_THEA1</name>
<dbReference type="RefSeq" id="WP_013538405.1">
    <property type="nucleotide sequence ID" value="NC_014926.1"/>
</dbReference>
<feature type="transmembrane region" description="Helical" evidence="6">
    <location>
        <begin position="223"/>
        <end position="246"/>
    </location>
</feature>
<proteinExistence type="predicted"/>
<dbReference type="InterPro" id="IPR050367">
    <property type="entry name" value="APC_superfamily"/>
</dbReference>